<dbReference type="RefSeq" id="XP_003681398.1">
    <property type="nucleotide sequence ID" value="XM_003681350.1"/>
</dbReference>
<dbReference type="HOGENOM" id="CLU_048770_0_0_1"/>
<sequence>MVGEEEDYSAALQLFRERSIAQVRDYDLELSSRVTRSYERFTRELQTHYKDILKVTDEVDRLYVDLKEGDAMFMDLCFKDDLYKLNKLADYQGETNRSSSLPIETHLVSGGQSQTLLVISSWVLAISDLISRFATSTSALKLFDSVMSEFDELKVALEDDMAYETIIKSKCEAFLQFVCSSDINLTISQWIRIYNLALNDGRQVFPWKVESIEQLEKVLFEAVFRENLDTLLGSDDELIADFVATRKFKEALNKKLLKDSQTLFERLDKLIESDTPDSPILAFPETCLTTINIPEIVQESQYYSMGLVTRQKVQWYKIITPLTGIIEKLQHHGGTSQAKELRESLVKKLQQQKPIKTSQDDKSASMSDVVSRMIDQYNDAKFTTMVESKIRSLTEIM</sequence>
<dbReference type="InParanoid" id="G8ZU93"/>
<gene>
    <name evidence="1" type="primary">TDEL0D06030</name>
    <name evidence="1" type="ORF">TDEL_0D06030</name>
</gene>
<name>G8ZU93_TORDE</name>
<dbReference type="AlphaFoldDB" id="G8ZU93"/>
<dbReference type="Proteomes" id="UP000005627">
    <property type="component" value="Chromosome 4"/>
</dbReference>
<evidence type="ECO:0000313" key="2">
    <source>
        <dbReference type="Proteomes" id="UP000005627"/>
    </source>
</evidence>
<accession>G8ZU93</accession>
<dbReference type="KEGG" id="tdl:TDEL_0D06030"/>
<dbReference type="OrthoDB" id="4068191at2759"/>
<organism evidence="1 2">
    <name type="scientific">Torulaspora delbrueckii</name>
    <name type="common">Yeast</name>
    <name type="synonym">Candida colliculosa</name>
    <dbReference type="NCBI Taxonomy" id="4950"/>
    <lineage>
        <taxon>Eukaryota</taxon>
        <taxon>Fungi</taxon>
        <taxon>Dikarya</taxon>
        <taxon>Ascomycota</taxon>
        <taxon>Saccharomycotina</taxon>
        <taxon>Saccharomycetes</taxon>
        <taxon>Saccharomycetales</taxon>
        <taxon>Saccharomycetaceae</taxon>
        <taxon>Torulaspora</taxon>
    </lineage>
</organism>
<dbReference type="GeneID" id="11503554"/>
<keyword evidence="2" id="KW-1185">Reference proteome</keyword>
<reference evidence="1 2" key="1">
    <citation type="journal article" date="2011" name="Proc. Natl. Acad. Sci. U.S.A.">
        <title>Evolutionary erosion of yeast sex chromosomes by mating-type switching accidents.</title>
        <authorList>
            <person name="Gordon J.L."/>
            <person name="Armisen D."/>
            <person name="Proux-Wera E."/>
            <person name="Oheigeartaigh S.S."/>
            <person name="Byrne K.P."/>
            <person name="Wolfe K.H."/>
        </authorList>
    </citation>
    <scope>NUCLEOTIDE SEQUENCE [LARGE SCALE GENOMIC DNA]</scope>
    <source>
        <strain evidence="2">ATCC 10662 / CBS 1146 / NBRC 0425 / NCYC 2629 / NRRL Y-866</strain>
    </source>
</reference>
<dbReference type="STRING" id="1076872.G8ZU93"/>
<protein>
    <submittedName>
        <fullName evidence="1">Uncharacterized protein</fullName>
    </submittedName>
</protein>
<proteinExistence type="predicted"/>
<dbReference type="eggNOG" id="ENOG502S2SK">
    <property type="taxonomic scope" value="Eukaryota"/>
</dbReference>
<evidence type="ECO:0000313" key="1">
    <source>
        <dbReference type="EMBL" id="CCE92187.1"/>
    </source>
</evidence>
<dbReference type="FunCoup" id="G8ZU93">
    <property type="interactions" value="49"/>
</dbReference>
<dbReference type="EMBL" id="HE616745">
    <property type="protein sequence ID" value="CCE92187.1"/>
    <property type="molecule type" value="Genomic_DNA"/>
</dbReference>